<name>A0AAW0TNI9_SCYPA</name>
<dbReference type="AlphaFoldDB" id="A0AAW0TNI9"/>
<feature type="region of interest" description="Disordered" evidence="1">
    <location>
        <begin position="177"/>
        <end position="489"/>
    </location>
</feature>
<feature type="compositionally biased region" description="Basic and acidic residues" evidence="1">
    <location>
        <begin position="439"/>
        <end position="460"/>
    </location>
</feature>
<reference evidence="2 3" key="1">
    <citation type="submission" date="2023-03" db="EMBL/GenBank/DDBJ databases">
        <title>High-quality genome of Scylla paramamosain provides insights in environmental adaptation.</title>
        <authorList>
            <person name="Zhang L."/>
        </authorList>
    </citation>
    <scope>NUCLEOTIDE SEQUENCE [LARGE SCALE GENOMIC DNA]</scope>
    <source>
        <strain evidence="2">LZ_2023a</strain>
        <tissue evidence="2">Muscle</tissue>
    </source>
</reference>
<feature type="compositionally biased region" description="Low complexity" evidence="1">
    <location>
        <begin position="61"/>
        <end position="81"/>
    </location>
</feature>
<feature type="compositionally biased region" description="Low complexity" evidence="1">
    <location>
        <begin position="476"/>
        <end position="486"/>
    </location>
</feature>
<feature type="compositionally biased region" description="Low complexity" evidence="1">
    <location>
        <begin position="700"/>
        <end position="710"/>
    </location>
</feature>
<feature type="compositionally biased region" description="Polar residues" evidence="1">
    <location>
        <begin position="567"/>
        <end position="580"/>
    </location>
</feature>
<keyword evidence="3" id="KW-1185">Reference proteome</keyword>
<evidence type="ECO:0000313" key="2">
    <source>
        <dbReference type="EMBL" id="KAK8387932.1"/>
    </source>
</evidence>
<dbReference type="EMBL" id="JARAKH010000029">
    <property type="protein sequence ID" value="KAK8387932.1"/>
    <property type="molecule type" value="Genomic_DNA"/>
</dbReference>
<evidence type="ECO:0000256" key="1">
    <source>
        <dbReference type="SAM" id="MobiDB-lite"/>
    </source>
</evidence>
<evidence type="ECO:0000313" key="3">
    <source>
        <dbReference type="Proteomes" id="UP001487740"/>
    </source>
</evidence>
<feature type="compositionally biased region" description="Low complexity" evidence="1">
    <location>
        <begin position="523"/>
        <end position="553"/>
    </location>
</feature>
<accession>A0AAW0TNI9</accession>
<feature type="compositionally biased region" description="Polar residues" evidence="1">
    <location>
        <begin position="317"/>
        <end position="335"/>
    </location>
</feature>
<sequence>MDSHKPRRVSSMAESPSHTSRDKSDSQAPTENFVPYSYNDVNSKPSSKILPQQPPATAITNNNSDKNNNSNSLGTSKSSSGIPIKASASSVLKGGCTSQVGNTTTTTTTPNNNNNKTPSNKNSNSSSSSNIPHSGSDLLQPTKVYRKSKSRELTPTIEAASEKITQLNSGTLKRISPFEAYRRSKSRDLPLDQINANNKESSPALRLKSPPPTSEKKTDITKPPTGEREAGGPGGHARAFSPQPSASFSCSPSAAKGDTPNVTNKASSRVNKTSDLGQDKTHGQEQEAEKNEDKTKVKKTPSGDSDKPKSMYKMLTSRFNRSASFISDSNRSSAATADDEEGGEKEDKLRLKRPSRFLNLRTEKSASKTSMCDTEDDTDKPEKKPSKKLTDALNKFLGRKDPAKEELRPAGHVSNKATSHDKTPLTNDQSRKLSKAKGKKNDEDFSNPHEETGNGEESAKELVSQANPVLASDIPTTTATTTTTATQPNYTLESATKSICNHLSQLESDMTSRIGNMGAQEQRGSSGSGVRPSGSSTGRVAAATATAGTNISTYGLSPALANRRNGRPTNLDTAASNMEANQHAGRAPSAPPPGRATVSTRPTVASHSSTTEGDKVKVHKSQEARSPSPPLAECPEEQQGGQSEGEDESVMDRITRKSYYSKFQDKKRPKLWRANTKEDMDQQLAAAKARLLKEEREETAALAARRLSSPRSPPPWDPNRPGTRTSLPPEEAASYMQLGGRRSSSLQPDHLPGPLPPLVPGEPTPHPRLPSLPPNDPYLYPRAPSMPSG</sequence>
<feature type="region of interest" description="Disordered" evidence="1">
    <location>
        <begin position="1"/>
        <end position="157"/>
    </location>
</feature>
<organism evidence="2 3">
    <name type="scientific">Scylla paramamosain</name>
    <name type="common">Mud crab</name>
    <dbReference type="NCBI Taxonomy" id="85552"/>
    <lineage>
        <taxon>Eukaryota</taxon>
        <taxon>Metazoa</taxon>
        <taxon>Ecdysozoa</taxon>
        <taxon>Arthropoda</taxon>
        <taxon>Crustacea</taxon>
        <taxon>Multicrustacea</taxon>
        <taxon>Malacostraca</taxon>
        <taxon>Eumalacostraca</taxon>
        <taxon>Eucarida</taxon>
        <taxon>Decapoda</taxon>
        <taxon>Pleocyemata</taxon>
        <taxon>Brachyura</taxon>
        <taxon>Eubrachyura</taxon>
        <taxon>Portunoidea</taxon>
        <taxon>Portunidae</taxon>
        <taxon>Portuninae</taxon>
        <taxon>Scylla</taxon>
    </lineage>
</organism>
<proteinExistence type="predicted"/>
<feature type="compositionally biased region" description="Polar residues" evidence="1">
    <location>
        <begin position="597"/>
        <end position="611"/>
    </location>
</feature>
<feature type="compositionally biased region" description="Pro residues" evidence="1">
    <location>
        <begin position="751"/>
        <end position="776"/>
    </location>
</feature>
<protein>
    <submittedName>
        <fullName evidence="2">Uncharacterized protein</fullName>
    </submittedName>
</protein>
<dbReference type="Proteomes" id="UP001487740">
    <property type="component" value="Unassembled WGS sequence"/>
</dbReference>
<feature type="compositionally biased region" description="Polar residues" evidence="1">
    <location>
        <begin position="260"/>
        <end position="276"/>
    </location>
</feature>
<feature type="compositionally biased region" description="Basic and acidic residues" evidence="1">
    <location>
        <begin position="612"/>
        <end position="623"/>
    </location>
</feature>
<gene>
    <name evidence="2" type="ORF">O3P69_020082</name>
</gene>
<feature type="compositionally biased region" description="Basic and acidic residues" evidence="1">
    <location>
        <begin position="180"/>
        <end position="190"/>
    </location>
</feature>
<feature type="compositionally biased region" description="Low complexity" evidence="1">
    <location>
        <begin position="237"/>
        <end position="255"/>
    </location>
</feature>
<feature type="compositionally biased region" description="Low complexity" evidence="1">
    <location>
        <begin position="102"/>
        <end position="130"/>
    </location>
</feature>
<feature type="compositionally biased region" description="Basic and acidic residues" evidence="1">
    <location>
        <begin position="380"/>
        <end position="390"/>
    </location>
</feature>
<feature type="region of interest" description="Disordered" evidence="1">
    <location>
        <begin position="516"/>
        <end position="789"/>
    </location>
</feature>
<feature type="compositionally biased region" description="Basic and acidic residues" evidence="1">
    <location>
        <begin position="214"/>
        <end position="230"/>
    </location>
</feature>
<feature type="compositionally biased region" description="Polar residues" evidence="1">
    <location>
        <begin position="39"/>
        <end position="50"/>
    </location>
</feature>
<comment type="caution">
    <text evidence="2">The sequence shown here is derived from an EMBL/GenBank/DDBJ whole genome shotgun (WGS) entry which is preliminary data.</text>
</comment>
<feature type="compositionally biased region" description="Basic and acidic residues" evidence="1">
    <location>
        <begin position="398"/>
        <end position="409"/>
    </location>
</feature>
<feature type="compositionally biased region" description="Basic and acidic residues" evidence="1">
    <location>
        <begin position="277"/>
        <end position="295"/>
    </location>
</feature>